<dbReference type="Pfam" id="PF00582">
    <property type="entry name" value="Usp"/>
    <property type="match status" value="1"/>
</dbReference>
<protein>
    <submittedName>
        <fullName evidence="3">Universal stress protein</fullName>
    </submittedName>
</protein>
<dbReference type="Gene3D" id="3.40.50.620">
    <property type="entry name" value="HUPs"/>
    <property type="match status" value="1"/>
</dbReference>
<evidence type="ECO:0000313" key="3">
    <source>
        <dbReference type="EMBL" id="QGY46112.1"/>
    </source>
</evidence>
<dbReference type="InterPro" id="IPR014729">
    <property type="entry name" value="Rossmann-like_a/b/a_fold"/>
</dbReference>
<dbReference type="KEGG" id="mcos:GM418_21305"/>
<name>A0A6I6K119_9BACT</name>
<dbReference type="PANTHER" id="PTHR46268:SF6">
    <property type="entry name" value="UNIVERSAL STRESS PROTEIN UP12"/>
    <property type="match status" value="1"/>
</dbReference>
<dbReference type="PIRSF" id="PIRSF006276">
    <property type="entry name" value="UspA"/>
    <property type="match status" value="1"/>
</dbReference>
<keyword evidence="4" id="KW-1185">Reference proteome</keyword>
<reference evidence="3 4" key="1">
    <citation type="submission" date="2019-11" db="EMBL/GenBank/DDBJ databases">
        <authorList>
            <person name="Zheng R.K."/>
            <person name="Sun C.M."/>
        </authorList>
    </citation>
    <scope>NUCLEOTIDE SEQUENCE [LARGE SCALE GENOMIC DNA]</scope>
    <source>
        <strain evidence="3 4">WC007</strain>
    </source>
</reference>
<dbReference type="AlphaFoldDB" id="A0A6I6K119"/>
<dbReference type="PRINTS" id="PR01438">
    <property type="entry name" value="UNVRSLSTRESS"/>
</dbReference>
<evidence type="ECO:0000313" key="4">
    <source>
        <dbReference type="Proteomes" id="UP000428260"/>
    </source>
</evidence>
<dbReference type="PANTHER" id="PTHR46268">
    <property type="entry name" value="STRESS RESPONSE PROTEIN NHAX"/>
    <property type="match status" value="1"/>
</dbReference>
<gene>
    <name evidence="3" type="ORF">GM418_21305</name>
</gene>
<dbReference type="InterPro" id="IPR006016">
    <property type="entry name" value="UspA"/>
</dbReference>
<dbReference type="RefSeq" id="WP_158869250.1">
    <property type="nucleotide sequence ID" value="NZ_CP046401.1"/>
</dbReference>
<evidence type="ECO:0000256" key="1">
    <source>
        <dbReference type="ARBA" id="ARBA00008791"/>
    </source>
</evidence>
<accession>A0A6I6K119</accession>
<sequence>MITRKNFLKRFFGGIEGRERAKYQHEKMKKILITLDYDPSAQKVAETGFSFAKTMKAEITLLHVLADPQDYKVAEHITVMGFAGHLDTSEVMQEDTFNSKKLSMQFLDKSKLYLGDNRIQTLLEEGDCAEAILKAAYKINADVIVMGSHSRKWFENTTMGSITKKVLQNTTIPVLIIPTKKQSKS</sequence>
<evidence type="ECO:0000259" key="2">
    <source>
        <dbReference type="Pfam" id="PF00582"/>
    </source>
</evidence>
<dbReference type="EMBL" id="CP046401">
    <property type="protein sequence ID" value="QGY46112.1"/>
    <property type="molecule type" value="Genomic_DNA"/>
</dbReference>
<comment type="similarity">
    <text evidence="1">Belongs to the universal stress protein A family.</text>
</comment>
<organism evidence="3 4">
    <name type="scientific">Maribellus comscasis</name>
    <dbReference type="NCBI Taxonomy" id="2681766"/>
    <lineage>
        <taxon>Bacteria</taxon>
        <taxon>Pseudomonadati</taxon>
        <taxon>Bacteroidota</taxon>
        <taxon>Bacteroidia</taxon>
        <taxon>Marinilabiliales</taxon>
        <taxon>Prolixibacteraceae</taxon>
        <taxon>Maribellus</taxon>
    </lineage>
</organism>
<dbReference type="Proteomes" id="UP000428260">
    <property type="component" value="Chromosome"/>
</dbReference>
<dbReference type="CDD" id="cd00293">
    <property type="entry name" value="USP-like"/>
    <property type="match status" value="1"/>
</dbReference>
<dbReference type="InterPro" id="IPR006015">
    <property type="entry name" value="Universal_stress_UspA"/>
</dbReference>
<proteinExistence type="inferred from homology"/>
<dbReference type="SUPFAM" id="SSF52402">
    <property type="entry name" value="Adenine nucleotide alpha hydrolases-like"/>
    <property type="match status" value="1"/>
</dbReference>
<feature type="domain" description="UspA" evidence="2">
    <location>
        <begin position="28"/>
        <end position="178"/>
    </location>
</feature>